<evidence type="ECO:0000313" key="5">
    <source>
        <dbReference type="Proteomes" id="UP000648187"/>
    </source>
</evidence>
<comment type="caution">
    <text evidence="4">The sequence shown here is derived from an EMBL/GenBank/DDBJ whole genome shotgun (WGS) entry which is preliminary data.</text>
</comment>
<feature type="compositionally biased region" description="Basic and acidic residues" evidence="2">
    <location>
        <begin position="461"/>
        <end position="480"/>
    </location>
</feature>
<dbReference type="EMBL" id="JACKWZ010000041">
    <property type="protein sequence ID" value="KAF9419614.1"/>
    <property type="molecule type" value="Genomic_DNA"/>
</dbReference>
<dbReference type="PROSITE" id="PS51031">
    <property type="entry name" value="BESS"/>
    <property type="match status" value="1"/>
</dbReference>
<proteinExistence type="predicted"/>
<accession>A0A835GK62</accession>
<dbReference type="GO" id="GO:0005634">
    <property type="term" value="C:nucleus"/>
    <property type="evidence" value="ECO:0007669"/>
    <property type="project" value="UniProtKB-SubCell"/>
</dbReference>
<dbReference type="AlphaFoldDB" id="A0A835GK62"/>
<evidence type="ECO:0000256" key="2">
    <source>
        <dbReference type="SAM" id="MobiDB-lite"/>
    </source>
</evidence>
<evidence type="ECO:0000259" key="3">
    <source>
        <dbReference type="PROSITE" id="PS51031"/>
    </source>
</evidence>
<sequence length="480" mass="54392">MEACSDNNNDNLVVNDRSYTIFKDNFNRKLLEYDGQHQGSLKKAWTSERIAEVINGIKKARMSKTCGQRMTPMDYYWTKKYDIVTIDNQEHLVFKRRTDTVPVVRILPREDYFVTLLELHKTCGHGGRDKMLSNIKHLKYYIPKKAVEILLSLCPVCESKRNLSSGGVAQNIRSSDSESSGQVDVKKPVVQTHHSAIDGQANLKISRDIITKNVINQNKKNSTVITTKPQTNPVQFLLLKDVTTELGKRDSSSGGSQATPNEIPLKKQKLTTCACSEILTESVTKNVLEKLSKEDNDPDKQFFLGLLNDFKAIHDENKLDAKSDIINVIRYYKNKSLNRAINEEAQTGDTKANNSHYADCFNKMNERYSVTCNDSLVVPKCIRNLCKPASPSRKVEIEINPLALKDEPSTLVTKESGKACLGTCRCCIQQQSQQELRDKEIVVVKTEPQDDGNRTYLLQSDEIKIEDRDQTNTESEEGYR</sequence>
<gene>
    <name evidence="4" type="ORF">HW555_003892</name>
</gene>
<keyword evidence="1" id="KW-0539">Nucleus</keyword>
<feature type="domain" description="BESS" evidence="3">
    <location>
        <begin position="296"/>
        <end position="335"/>
    </location>
</feature>
<dbReference type="InterPro" id="IPR004210">
    <property type="entry name" value="BESS_motif"/>
</dbReference>
<protein>
    <recommendedName>
        <fullName evidence="3">BESS domain-containing protein</fullName>
    </recommendedName>
</protein>
<feature type="region of interest" description="Disordered" evidence="2">
    <location>
        <begin position="450"/>
        <end position="480"/>
    </location>
</feature>
<reference evidence="4" key="1">
    <citation type="submission" date="2020-08" db="EMBL/GenBank/DDBJ databases">
        <title>Spodoptera exigua strain:BAW_Kor-Di-RS1 Genome sequencing and assembly.</title>
        <authorList>
            <person name="Kim J."/>
            <person name="Nam H.Y."/>
            <person name="Kwon M."/>
            <person name="Choi J.H."/>
            <person name="Cho S.R."/>
            <person name="Kim G.-H."/>
        </authorList>
    </citation>
    <scope>NUCLEOTIDE SEQUENCE</scope>
    <source>
        <strain evidence="4">BAW_Kor-Di-RS1</strain>
        <tissue evidence="4">Whole-body</tissue>
    </source>
</reference>
<dbReference type="Proteomes" id="UP000648187">
    <property type="component" value="Unassembled WGS sequence"/>
</dbReference>
<evidence type="ECO:0000313" key="4">
    <source>
        <dbReference type="EMBL" id="KAF9419614.1"/>
    </source>
</evidence>
<keyword evidence="5" id="KW-1185">Reference proteome</keyword>
<name>A0A835GK62_SPOEX</name>
<organism evidence="4 5">
    <name type="scientific">Spodoptera exigua</name>
    <name type="common">Beet armyworm</name>
    <name type="synonym">Noctua fulgens</name>
    <dbReference type="NCBI Taxonomy" id="7107"/>
    <lineage>
        <taxon>Eukaryota</taxon>
        <taxon>Metazoa</taxon>
        <taxon>Ecdysozoa</taxon>
        <taxon>Arthropoda</taxon>
        <taxon>Hexapoda</taxon>
        <taxon>Insecta</taxon>
        <taxon>Pterygota</taxon>
        <taxon>Neoptera</taxon>
        <taxon>Endopterygota</taxon>
        <taxon>Lepidoptera</taxon>
        <taxon>Glossata</taxon>
        <taxon>Ditrysia</taxon>
        <taxon>Noctuoidea</taxon>
        <taxon>Noctuidae</taxon>
        <taxon>Amphipyrinae</taxon>
        <taxon>Spodoptera</taxon>
    </lineage>
</organism>
<comment type="subcellular location">
    <subcellularLocation>
        <location evidence="1">Nucleus</location>
    </subcellularLocation>
</comment>
<evidence type="ECO:0000256" key="1">
    <source>
        <dbReference type="PROSITE-ProRule" id="PRU00371"/>
    </source>
</evidence>
<dbReference type="GO" id="GO:0003677">
    <property type="term" value="F:DNA binding"/>
    <property type="evidence" value="ECO:0007669"/>
    <property type="project" value="InterPro"/>
</dbReference>